<organism evidence="1 2">
    <name type="scientific">Escherichia coli</name>
    <dbReference type="NCBI Taxonomy" id="562"/>
    <lineage>
        <taxon>Bacteria</taxon>
        <taxon>Pseudomonadati</taxon>
        <taxon>Pseudomonadota</taxon>
        <taxon>Gammaproteobacteria</taxon>
        <taxon>Enterobacterales</taxon>
        <taxon>Enterobacteriaceae</taxon>
        <taxon>Escherichia</taxon>
    </lineage>
</organism>
<protein>
    <submittedName>
        <fullName evidence="1">Prophage protein</fullName>
    </submittedName>
</protein>
<dbReference type="AlphaFoldDB" id="A0A376UD35"/>
<accession>A0A376UD35</accession>
<name>A0A376UD35_ECOLX</name>
<evidence type="ECO:0000313" key="1">
    <source>
        <dbReference type="EMBL" id="STI87406.1"/>
    </source>
</evidence>
<evidence type="ECO:0000313" key="2">
    <source>
        <dbReference type="Proteomes" id="UP000254079"/>
    </source>
</evidence>
<sequence>MAYDSYQRELQDYRCCRGSEGKIRMIRIAALLSILLTTSANSECWIVTNLHGYGAMNGDRYEFTKDSTEDSVFNVTINGDKSSVYESVSGVYPEMKYTALSSNTMVGEYQSGGGITVETWSITTDKKALYSKVMNIPGMQQLTSTKSFVGDVVGTCNQ</sequence>
<dbReference type="EMBL" id="UGCP01000002">
    <property type="protein sequence ID" value="STI87406.1"/>
    <property type="molecule type" value="Genomic_DNA"/>
</dbReference>
<proteinExistence type="predicted"/>
<reference evidence="1 2" key="1">
    <citation type="submission" date="2018-06" db="EMBL/GenBank/DDBJ databases">
        <authorList>
            <consortium name="Pathogen Informatics"/>
            <person name="Doyle S."/>
        </authorList>
    </citation>
    <scope>NUCLEOTIDE SEQUENCE [LARGE SCALE GENOMIC DNA]</scope>
    <source>
        <strain evidence="1 2">NCTC8622</strain>
    </source>
</reference>
<gene>
    <name evidence="1" type="ORF">NCTC8622_06561</name>
</gene>
<dbReference type="Proteomes" id="UP000254079">
    <property type="component" value="Unassembled WGS sequence"/>
</dbReference>